<reference evidence="14" key="1">
    <citation type="submission" date="2013-12" db="EMBL/GenBank/DDBJ databases">
        <title>The Genome Sequence of Aphanomyces invadans NJM9701.</title>
        <authorList>
            <consortium name="The Broad Institute Genomics Platform"/>
            <person name="Russ C."/>
            <person name="Tyler B."/>
            <person name="van West P."/>
            <person name="Dieguez-Uribeondo J."/>
            <person name="Young S.K."/>
            <person name="Zeng Q."/>
            <person name="Gargeya S."/>
            <person name="Fitzgerald M."/>
            <person name="Abouelleil A."/>
            <person name="Alvarado L."/>
            <person name="Chapman S.B."/>
            <person name="Gainer-Dewar J."/>
            <person name="Goldberg J."/>
            <person name="Griggs A."/>
            <person name="Gujja S."/>
            <person name="Hansen M."/>
            <person name="Howarth C."/>
            <person name="Imamovic A."/>
            <person name="Ireland A."/>
            <person name="Larimer J."/>
            <person name="McCowan C."/>
            <person name="Murphy C."/>
            <person name="Pearson M."/>
            <person name="Poon T.W."/>
            <person name="Priest M."/>
            <person name="Roberts A."/>
            <person name="Saif S."/>
            <person name="Shea T."/>
            <person name="Sykes S."/>
            <person name="Wortman J."/>
            <person name="Nusbaum C."/>
            <person name="Birren B."/>
        </authorList>
    </citation>
    <scope>NUCLEOTIDE SEQUENCE [LARGE SCALE GENOMIC DNA]</scope>
    <source>
        <strain evidence="14">NJM9701</strain>
    </source>
</reference>
<gene>
    <name evidence="14" type="ORF">H310_00605</name>
</gene>
<dbReference type="PROSITE" id="PS50054">
    <property type="entry name" value="TYR_PHOSPHATASE_DUAL"/>
    <property type="match status" value="1"/>
</dbReference>
<evidence type="ECO:0000259" key="13">
    <source>
        <dbReference type="PROSITE" id="PS50056"/>
    </source>
</evidence>
<evidence type="ECO:0000256" key="9">
    <source>
        <dbReference type="ARBA" id="ARBA00023264"/>
    </source>
</evidence>
<dbReference type="FunFam" id="3.90.190.10:FF:000060">
    <property type="entry name" value="Phosphatidylglycerophosphatase and protein-tyrosine phosphatase 1"/>
    <property type="match status" value="1"/>
</dbReference>
<evidence type="ECO:0000256" key="1">
    <source>
        <dbReference type="ARBA" id="ARBA00004370"/>
    </source>
</evidence>
<sequence>MTADLMRATAAVSVAAGIVYVAFQLHLLPRSIASVVSKVYFFPTWPLTYLSRRTAYYTLVDSHVFVGAAPMEFMGHVSQMASRGVRGVVNMCDEYEGPVHAYKKAGIKQLRLPTPDHTEPTLDDIRQAIAFIELHKSQGARVYIHCKAGAGRSAAVAFCWLLQSTGWSPEEVQQYLSEKRRVRRSLKSQPTILAFYRSLPSPPSARPISAFPSQ</sequence>
<dbReference type="GO" id="GO:0005737">
    <property type="term" value="C:cytoplasm"/>
    <property type="evidence" value="ECO:0007669"/>
    <property type="project" value="UniProtKB-ARBA"/>
</dbReference>
<comment type="subcellular location">
    <subcellularLocation>
        <location evidence="1">Membrane</location>
    </subcellularLocation>
</comment>
<evidence type="ECO:0000256" key="11">
    <source>
        <dbReference type="ARBA" id="ARBA00052780"/>
    </source>
</evidence>
<dbReference type="AlphaFoldDB" id="A0A024UWB0"/>
<feature type="domain" description="Tyrosine specific protein phosphatases" evidence="13">
    <location>
        <begin position="123"/>
        <end position="191"/>
    </location>
</feature>
<dbReference type="PANTHER" id="PTHR46274:SF6">
    <property type="entry name" value="TYR_PHOSPHATASE_2 DOMAIN-CONTAINING PROTEIN"/>
    <property type="match status" value="1"/>
</dbReference>
<dbReference type="InterPro" id="IPR016130">
    <property type="entry name" value="Tyr_Pase_AS"/>
</dbReference>
<comment type="catalytic activity">
    <reaction evidence="11">
        <text>1,2-dioctanoyl-sn-glycero-3-phospho-(1D-myo-inositol-5-phosphate) + H2O = 1,2-dioctanoyl-sn-glycero-3-phospho-(1D-myo-inositol) + phosphate</text>
        <dbReference type="Rhea" id="RHEA:42308"/>
        <dbReference type="ChEBI" id="CHEBI:15377"/>
        <dbReference type="ChEBI" id="CHEBI:43474"/>
        <dbReference type="ChEBI" id="CHEBI:65221"/>
        <dbReference type="ChEBI" id="CHEBI:78911"/>
    </reaction>
    <physiologicalReaction direction="left-to-right" evidence="11">
        <dbReference type="Rhea" id="RHEA:42309"/>
    </physiologicalReaction>
</comment>
<evidence type="ECO:0000256" key="5">
    <source>
        <dbReference type="ARBA" id="ARBA00022912"/>
    </source>
</evidence>
<dbReference type="PANTHER" id="PTHR46274">
    <property type="entry name" value="PHOSPHATIDYLINOSITOL PHOSPHATASE"/>
    <property type="match status" value="1"/>
</dbReference>
<feature type="domain" description="Tyrosine-protein phosphatase" evidence="12">
    <location>
        <begin position="56"/>
        <end position="205"/>
    </location>
</feature>
<evidence type="ECO:0000259" key="12">
    <source>
        <dbReference type="PROSITE" id="PS50054"/>
    </source>
</evidence>
<evidence type="ECO:0000256" key="4">
    <source>
        <dbReference type="ARBA" id="ARBA00022801"/>
    </source>
</evidence>
<evidence type="ECO:0000256" key="8">
    <source>
        <dbReference type="ARBA" id="ARBA00023209"/>
    </source>
</evidence>
<proteinExistence type="predicted"/>
<dbReference type="Gene3D" id="3.90.190.10">
    <property type="entry name" value="Protein tyrosine phosphatase superfamily"/>
    <property type="match status" value="1"/>
</dbReference>
<evidence type="ECO:0000256" key="6">
    <source>
        <dbReference type="ARBA" id="ARBA00023098"/>
    </source>
</evidence>
<dbReference type="GeneID" id="20077655"/>
<keyword evidence="7" id="KW-0472">Membrane</keyword>
<protein>
    <submittedName>
        <fullName evidence="14">Uncharacterized protein</fullName>
    </submittedName>
</protein>
<dbReference type="Pfam" id="PF00782">
    <property type="entry name" value="DSPc"/>
    <property type="match status" value="1"/>
</dbReference>
<keyword evidence="3" id="KW-0444">Lipid biosynthesis</keyword>
<dbReference type="VEuPathDB" id="FungiDB:H310_00605"/>
<dbReference type="InterPro" id="IPR000340">
    <property type="entry name" value="Dual-sp_phosphatase_cat-dom"/>
</dbReference>
<keyword evidence="8" id="KW-0594">Phospholipid biosynthesis</keyword>
<dbReference type="eggNOG" id="KOG1719">
    <property type="taxonomic scope" value="Eukaryota"/>
</dbReference>
<comment type="pathway">
    <text evidence="2">Lipid metabolism.</text>
</comment>
<keyword evidence="6" id="KW-0443">Lipid metabolism</keyword>
<evidence type="ECO:0000256" key="2">
    <source>
        <dbReference type="ARBA" id="ARBA00005189"/>
    </source>
</evidence>
<dbReference type="OrthoDB" id="273181at2759"/>
<evidence type="ECO:0000313" key="14">
    <source>
        <dbReference type="EMBL" id="ETW10255.1"/>
    </source>
</evidence>
<dbReference type="GO" id="GO:0008654">
    <property type="term" value="P:phospholipid biosynthetic process"/>
    <property type="evidence" value="ECO:0007669"/>
    <property type="project" value="UniProtKB-KW"/>
</dbReference>
<keyword evidence="9" id="KW-1208">Phospholipid metabolism</keyword>
<dbReference type="InterPro" id="IPR029021">
    <property type="entry name" value="Prot-tyrosine_phosphatase-like"/>
</dbReference>
<organism evidence="14">
    <name type="scientific">Aphanomyces invadans</name>
    <dbReference type="NCBI Taxonomy" id="157072"/>
    <lineage>
        <taxon>Eukaryota</taxon>
        <taxon>Sar</taxon>
        <taxon>Stramenopiles</taxon>
        <taxon>Oomycota</taxon>
        <taxon>Saprolegniomycetes</taxon>
        <taxon>Saprolegniales</taxon>
        <taxon>Verrucalvaceae</taxon>
        <taxon>Aphanomyces</taxon>
    </lineage>
</organism>
<dbReference type="SMART" id="SM00195">
    <property type="entry name" value="DSPc"/>
    <property type="match status" value="1"/>
</dbReference>
<comment type="pathway">
    <text evidence="10">Phospholipid metabolism.</text>
</comment>
<evidence type="ECO:0000256" key="3">
    <source>
        <dbReference type="ARBA" id="ARBA00022516"/>
    </source>
</evidence>
<dbReference type="GO" id="GO:0016020">
    <property type="term" value="C:membrane"/>
    <property type="evidence" value="ECO:0007669"/>
    <property type="project" value="UniProtKB-SubCell"/>
</dbReference>
<dbReference type="InterPro" id="IPR020422">
    <property type="entry name" value="TYR_PHOSPHATASE_DUAL_dom"/>
</dbReference>
<evidence type="ECO:0000256" key="7">
    <source>
        <dbReference type="ARBA" id="ARBA00023136"/>
    </source>
</evidence>
<dbReference type="GO" id="GO:0004721">
    <property type="term" value="F:phosphoprotein phosphatase activity"/>
    <property type="evidence" value="ECO:0007669"/>
    <property type="project" value="UniProtKB-KW"/>
</dbReference>
<keyword evidence="4" id="KW-0378">Hydrolase</keyword>
<dbReference type="SUPFAM" id="SSF52799">
    <property type="entry name" value="(Phosphotyrosine protein) phosphatases II"/>
    <property type="match status" value="1"/>
</dbReference>
<name>A0A024UWB0_9STRA</name>
<evidence type="ECO:0000256" key="10">
    <source>
        <dbReference type="ARBA" id="ARBA00025707"/>
    </source>
</evidence>
<dbReference type="PROSITE" id="PS00383">
    <property type="entry name" value="TYR_PHOSPHATASE_1"/>
    <property type="match status" value="1"/>
</dbReference>
<keyword evidence="5" id="KW-0904">Protein phosphatase</keyword>
<dbReference type="RefSeq" id="XP_008861666.1">
    <property type="nucleotide sequence ID" value="XM_008863444.1"/>
</dbReference>
<accession>A0A024UWB0</accession>
<dbReference type="PROSITE" id="PS50056">
    <property type="entry name" value="TYR_PHOSPHATASE_2"/>
    <property type="match status" value="1"/>
</dbReference>
<dbReference type="EMBL" id="KI913952">
    <property type="protein sequence ID" value="ETW10255.1"/>
    <property type="molecule type" value="Genomic_DNA"/>
</dbReference>
<dbReference type="InterPro" id="IPR000387">
    <property type="entry name" value="Tyr_Pase_dom"/>
</dbReference>